<evidence type="ECO:0000256" key="1">
    <source>
        <dbReference type="SAM" id="MobiDB-lite"/>
    </source>
</evidence>
<organism evidence="2 3">
    <name type="scientific">Caligus rogercresseyi</name>
    <name type="common">Sea louse</name>
    <dbReference type="NCBI Taxonomy" id="217165"/>
    <lineage>
        <taxon>Eukaryota</taxon>
        <taxon>Metazoa</taxon>
        <taxon>Ecdysozoa</taxon>
        <taxon>Arthropoda</taxon>
        <taxon>Crustacea</taxon>
        <taxon>Multicrustacea</taxon>
        <taxon>Hexanauplia</taxon>
        <taxon>Copepoda</taxon>
        <taxon>Siphonostomatoida</taxon>
        <taxon>Caligidae</taxon>
        <taxon>Caligus</taxon>
    </lineage>
</organism>
<proteinExistence type="predicted"/>
<feature type="compositionally biased region" description="Basic and acidic residues" evidence="1">
    <location>
        <begin position="97"/>
        <end position="112"/>
    </location>
</feature>
<dbReference type="Proteomes" id="UP000595437">
    <property type="component" value="Chromosome 10"/>
</dbReference>
<accession>A0A7T8H0N0</accession>
<dbReference type="EMBL" id="CP045899">
    <property type="protein sequence ID" value="QQP41330.1"/>
    <property type="molecule type" value="Genomic_DNA"/>
</dbReference>
<protein>
    <submittedName>
        <fullName evidence="2">Uncharacterized protein</fullName>
    </submittedName>
</protein>
<feature type="region of interest" description="Disordered" evidence="1">
    <location>
        <begin position="91"/>
        <end position="136"/>
    </location>
</feature>
<dbReference type="AlphaFoldDB" id="A0A7T8H0N0"/>
<gene>
    <name evidence="2" type="ORF">FKW44_015659</name>
</gene>
<name>A0A7T8H0N0_CALRO</name>
<dbReference type="OrthoDB" id="10666945at2759"/>
<reference evidence="3" key="1">
    <citation type="submission" date="2021-01" db="EMBL/GenBank/DDBJ databases">
        <title>Caligus Genome Assembly.</title>
        <authorList>
            <person name="Gallardo-Escarate C."/>
        </authorList>
    </citation>
    <scope>NUCLEOTIDE SEQUENCE [LARGE SCALE GENOMIC DNA]</scope>
</reference>
<feature type="compositionally biased region" description="Basic and acidic residues" evidence="1">
    <location>
        <begin position="121"/>
        <end position="136"/>
    </location>
</feature>
<evidence type="ECO:0000313" key="2">
    <source>
        <dbReference type="EMBL" id="QQP41330.1"/>
    </source>
</evidence>
<keyword evidence="3" id="KW-1185">Reference proteome</keyword>
<feature type="non-terminal residue" evidence="2">
    <location>
        <position position="1"/>
    </location>
</feature>
<evidence type="ECO:0000313" key="3">
    <source>
        <dbReference type="Proteomes" id="UP000595437"/>
    </source>
</evidence>
<feature type="region of interest" description="Disordered" evidence="1">
    <location>
        <begin position="1"/>
        <end position="28"/>
    </location>
</feature>
<sequence length="136" mass="15498">PLTQHPSPQPRRRERTPSPKIVDVSPEGPNSVIIKLTFPYGVNGLRAYKPSSQRELSEFTAFRDAIPEYAYPSNIHQGKDEIQVKILEEGSGYVRPKRNEEEDKDAEDKKDTEEDEEGEAEKDSILKKLTDFAELN</sequence>